<dbReference type="EC" id="2.5.1.19" evidence="7"/>
<feature type="binding site" evidence="7">
    <location>
        <position position="22"/>
    </location>
    <ligand>
        <name>3-phosphoshikimate</name>
        <dbReference type="ChEBI" id="CHEBI:145989"/>
    </ligand>
</feature>
<proteinExistence type="inferred from homology"/>
<keyword evidence="10" id="KW-1185">Reference proteome</keyword>
<comment type="similarity">
    <text evidence="2 7">Belongs to the EPSP synthase family.</text>
</comment>
<feature type="binding site" evidence="7">
    <location>
        <position position="317"/>
    </location>
    <ligand>
        <name>3-phosphoshikimate</name>
        <dbReference type="ChEBI" id="CHEBI:145989"/>
    </ligand>
</feature>
<dbReference type="EMBL" id="AGXA01000021">
    <property type="protein sequence ID" value="EKU93417.1"/>
    <property type="molecule type" value="Genomic_DNA"/>
</dbReference>
<dbReference type="GO" id="GO:0005737">
    <property type="term" value="C:cytoplasm"/>
    <property type="evidence" value="ECO:0007669"/>
    <property type="project" value="UniProtKB-SubCell"/>
</dbReference>
<evidence type="ECO:0000256" key="6">
    <source>
        <dbReference type="ARBA" id="ARBA00044633"/>
    </source>
</evidence>
<dbReference type="InterPro" id="IPR001986">
    <property type="entry name" value="Enolpyruvate_Tfrase_dom"/>
</dbReference>
<evidence type="ECO:0000256" key="5">
    <source>
        <dbReference type="ARBA" id="ARBA00023141"/>
    </source>
</evidence>
<dbReference type="PANTHER" id="PTHR21090:SF5">
    <property type="entry name" value="PENTAFUNCTIONAL AROM POLYPEPTIDE"/>
    <property type="match status" value="1"/>
</dbReference>
<feature type="binding site" evidence="7">
    <location>
        <position position="18"/>
    </location>
    <ligand>
        <name>3-phosphoshikimate</name>
        <dbReference type="ChEBI" id="CHEBI:145989"/>
    </ligand>
</feature>
<dbReference type="GO" id="GO:0008652">
    <property type="term" value="P:amino acid biosynthetic process"/>
    <property type="evidence" value="ECO:0007669"/>
    <property type="project" value="UniProtKB-KW"/>
</dbReference>
<gene>
    <name evidence="7" type="primary">aroA</name>
    <name evidence="9" type="ORF">HMPREF9698_01165</name>
</gene>
<dbReference type="HOGENOM" id="CLU_024321_0_0_9"/>
<organism evidence="9 10">
    <name type="scientific">Alloiococcus otitis ATCC 51267</name>
    <dbReference type="NCBI Taxonomy" id="883081"/>
    <lineage>
        <taxon>Bacteria</taxon>
        <taxon>Bacillati</taxon>
        <taxon>Bacillota</taxon>
        <taxon>Bacilli</taxon>
        <taxon>Lactobacillales</taxon>
        <taxon>Carnobacteriaceae</taxon>
        <taxon>Alloiococcus</taxon>
    </lineage>
</organism>
<dbReference type="Proteomes" id="UP000009875">
    <property type="component" value="Unassembled WGS sequence"/>
</dbReference>
<comment type="caution">
    <text evidence="9">The sequence shown here is derived from an EMBL/GenBank/DDBJ whole genome shotgun (WGS) entry which is preliminary data.</text>
</comment>
<evidence type="ECO:0000313" key="10">
    <source>
        <dbReference type="Proteomes" id="UP000009875"/>
    </source>
</evidence>
<dbReference type="GO" id="GO:0009423">
    <property type="term" value="P:chorismate biosynthetic process"/>
    <property type="evidence" value="ECO:0007669"/>
    <property type="project" value="UniProtKB-UniRule"/>
</dbReference>
<dbReference type="PATRIC" id="fig|883081.3.peg.1165"/>
<comment type="pathway">
    <text evidence="1 7">Metabolic intermediate biosynthesis; chorismate biosynthesis; chorismate from D-erythrose 4-phosphate and phosphoenolpyruvate: step 6/7.</text>
</comment>
<reference evidence="9 10" key="1">
    <citation type="submission" date="2012-09" db="EMBL/GenBank/DDBJ databases">
        <title>The Genome Sequence of Alloiococcus otitis ATCC 51267.</title>
        <authorList>
            <consortium name="The Broad Institute Genome Sequencing Platform"/>
            <person name="Earl A."/>
            <person name="Ward D."/>
            <person name="Feldgarden M."/>
            <person name="Gevers D."/>
            <person name="Huys G."/>
            <person name="Walker B."/>
            <person name="Young S.K."/>
            <person name="Zeng Q."/>
            <person name="Gargeya S."/>
            <person name="Fitzgerald M."/>
            <person name="Haas B."/>
            <person name="Abouelleil A."/>
            <person name="Alvarado L."/>
            <person name="Arachchi H.M."/>
            <person name="Berlin A.M."/>
            <person name="Chapman S.B."/>
            <person name="Goldberg J."/>
            <person name="Griggs A."/>
            <person name="Gujja S."/>
            <person name="Hansen M."/>
            <person name="Howarth C."/>
            <person name="Imamovic A."/>
            <person name="Larimer J."/>
            <person name="McCowen C."/>
            <person name="Montmayeur A."/>
            <person name="Murphy C."/>
            <person name="Neiman D."/>
            <person name="Pearson M."/>
            <person name="Priest M."/>
            <person name="Roberts A."/>
            <person name="Saif S."/>
            <person name="Shea T."/>
            <person name="Sisk P."/>
            <person name="Sykes S."/>
            <person name="Wortman J."/>
            <person name="Nusbaum C."/>
            <person name="Birren B."/>
        </authorList>
    </citation>
    <scope>NUCLEOTIDE SEQUENCE [LARGE SCALE GENOMIC DNA]</scope>
    <source>
        <strain evidence="9 10">ATCC 51267</strain>
    </source>
</reference>
<comment type="subunit">
    <text evidence="7">Monomer.</text>
</comment>
<comment type="catalytic activity">
    <reaction evidence="6">
        <text>3-phosphoshikimate + phosphoenolpyruvate = 5-O-(1-carboxyvinyl)-3-phosphoshikimate + phosphate</text>
        <dbReference type="Rhea" id="RHEA:21256"/>
        <dbReference type="ChEBI" id="CHEBI:43474"/>
        <dbReference type="ChEBI" id="CHEBI:57701"/>
        <dbReference type="ChEBI" id="CHEBI:58702"/>
        <dbReference type="ChEBI" id="CHEBI:145989"/>
        <dbReference type="EC" id="2.5.1.19"/>
    </reaction>
    <physiologicalReaction direction="left-to-right" evidence="6">
        <dbReference type="Rhea" id="RHEA:21257"/>
    </physiologicalReaction>
</comment>
<keyword evidence="5 7" id="KW-0057">Aromatic amino acid biosynthesis</keyword>
<feature type="binding site" evidence="7">
    <location>
        <position position="321"/>
    </location>
    <ligand>
        <name>phosphoenolpyruvate</name>
        <dbReference type="ChEBI" id="CHEBI:58702"/>
    </ligand>
</feature>
<feature type="domain" description="Enolpyruvate transferase" evidence="8">
    <location>
        <begin position="4"/>
        <end position="397"/>
    </location>
</feature>
<feature type="binding site" evidence="7">
    <location>
        <position position="183"/>
    </location>
    <ligand>
        <name>3-phosphoshikimate</name>
        <dbReference type="ChEBI" id="CHEBI:145989"/>
    </ligand>
</feature>
<protein>
    <recommendedName>
        <fullName evidence="7">3-phosphoshikimate 1-carboxyvinyltransferase</fullName>
        <ecNumber evidence="7">2.5.1.19</ecNumber>
    </recommendedName>
    <alternativeName>
        <fullName evidence="7">5-enolpyruvylshikimate-3-phosphate synthase</fullName>
        <shortName evidence="7">EPSP synthase</shortName>
        <shortName evidence="7">EPSPS</shortName>
    </alternativeName>
</protein>
<dbReference type="PROSITE" id="PS00885">
    <property type="entry name" value="EPSP_SYNTHASE_2"/>
    <property type="match status" value="1"/>
</dbReference>
<feature type="binding site" evidence="7">
    <location>
        <position position="389"/>
    </location>
    <ligand>
        <name>phosphoenolpyruvate</name>
        <dbReference type="ChEBI" id="CHEBI:58702"/>
    </ligand>
</feature>
<feature type="binding site" evidence="7">
    <location>
        <position position="17"/>
    </location>
    <ligand>
        <name>3-phosphoshikimate</name>
        <dbReference type="ChEBI" id="CHEBI:145989"/>
    </ligand>
</feature>
<feature type="binding site" evidence="7">
    <location>
        <position position="157"/>
    </location>
    <ligand>
        <name>phosphoenolpyruvate</name>
        <dbReference type="ChEBI" id="CHEBI:58702"/>
    </ligand>
</feature>
<feature type="binding site" evidence="7">
    <location>
        <position position="290"/>
    </location>
    <ligand>
        <name>3-phosphoshikimate</name>
        <dbReference type="ChEBI" id="CHEBI:145989"/>
    </ligand>
</feature>
<evidence type="ECO:0000256" key="7">
    <source>
        <dbReference type="HAMAP-Rule" id="MF_00210"/>
    </source>
</evidence>
<keyword evidence="7" id="KW-0963">Cytoplasm</keyword>
<evidence type="ECO:0000256" key="2">
    <source>
        <dbReference type="ARBA" id="ARBA00009948"/>
    </source>
</evidence>
<sequence>MIGKEKLQGAIDGISSKSYAHRAIFCAALSKGASQLVINHLSKDIEASLRAVKAIGVEVKQEGSHYYICPPDQYTSPARIPVGESGTTLRLLLPILAALGIEAEVIRSGSLINRTNVVYFDSFPKHGVAISQQGPSIFLKGKLEDYHFSLPGNISSQFISGFLLASGIASQPAQIDITTAMESKPYIDMTIDVMAHFGVQVKQEGSTYTCQGPFQARYYQVEKDWSNALFFLAGGVEVQGLNPDSKQGDRQALTFLQSLGYENMSQKDFHLVKRHPSQEKVSLDARDMPDTVPILCVLAGLCYTKTQVVHTKRLRLKESDRVLSTSQMLENLGVKVDIGEDSFSFTGVDHYQSCTVHAHNDHRIAMAASIAATFADGPVTVIDSHSVEKSYPGFFEDFKSLGGKVDVL</sequence>
<dbReference type="eggNOG" id="COG0128">
    <property type="taxonomic scope" value="Bacteria"/>
</dbReference>
<feature type="binding site" evidence="7">
    <location>
        <position position="17"/>
    </location>
    <ligand>
        <name>phosphoenolpyruvate</name>
        <dbReference type="ChEBI" id="CHEBI:58702"/>
    </ligand>
</feature>
<accession>K9ERB3</accession>
<feature type="binding site" evidence="7">
    <location>
        <position position="156"/>
    </location>
    <ligand>
        <name>3-phosphoshikimate</name>
        <dbReference type="ChEBI" id="CHEBI:145989"/>
    </ligand>
</feature>
<dbReference type="InterPro" id="IPR013792">
    <property type="entry name" value="RNA3'P_cycl/enolpyr_Trfase_a/b"/>
</dbReference>
<feature type="binding site" evidence="7">
    <location>
        <position position="155"/>
    </location>
    <ligand>
        <name>3-phosphoshikimate</name>
        <dbReference type="ChEBI" id="CHEBI:145989"/>
    </ligand>
</feature>
<dbReference type="AlphaFoldDB" id="K9ERB3"/>
<dbReference type="PIRSF" id="PIRSF000505">
    <property type="entry name" value="EPSPS"/>
    <property type="match status" value="1"/>
</dbReference>
<evidence type="ECO:0000256" key="3">
    <source>
        <dbReference type="ARBA" id="ARBA00022605"/>
    </source>
</evidence>
<keyword evidence="3 7" id="KW-0028">Amino-acid biosynthesis</keyword>
<dbReference type="GO" id="GO:0003866">
    <property type="term" value="F:3-phosphoshikimate 1-carboxyvinyltransferase activity"/>
    <property type="evidence" value="ECO:0007669"/>
    <property type="project" value="UniProtKB-UniRule"/>
</dbReference>
<dbReference type="UniPathway" id="UPA00053">
    <property type="reaction ID" value="UER00089"/>
</dbReference>
<name>K9ERB3_9LACT</name>
<feature type="binding site" evidence="7">
    <location>
        <position position="86"/>
    </location>
    <ligand>
        <name>phosphoenolpyruvate</name>
        <dbReference type="ChEBI" id="CHEBI:58702"/>
    </ligand>
</feature>
<dbReference type="InterPro" id="IPR036968">
    <property type="entry name" value="Enolpyruvate_Tfrase_sf"/>
</dbReference>
<comment type="caution">
    <text evidence="7">Lacks conserved residue(s) required for the propagation of feature annotation.</text>
</comment>
<dbReference type="SUPFAM" id="SSF55205">
    <property type="entry name" value="EPT/RTPC-like"/>
    <property type="match status" value="1"/>
</dbReference>
<evidence type="ECO:0000313" key="9">
    <source>
        <dbReference type="EMBL" id="EKU93417.1"/>
    </source>
</evidence>
<evidence type="ECO:0000256" key="4">
    <source>
        <dbReference type="ARBA" id="ARBA00022679"/>
    </source>
</evidence>
<comment type="subcellular location">
    <subcellularLocation>
        <location evidence="7">Cytoplasm</location>
    </subcellularLocation>
</comment>
<evidence type="ECO:0000259" key="8">
    <source>
        <dbReference type="Pfam" id="PF00275"/>
    </source>
</evidence>
<dbReference type="Pfam" id="PF00275">
    <property type="entry name" value="EPSP_synthase"/>
    <property type="match status" value="1"/>
</dbReference>
<comment type="function">
    <text evidence="7">Catalyzes the transfer of the enolpyruvyl moiety of phosphoenolpyruvate (PEP) to the 5-hydroxyl of shikimate-3-phosphate (S3P) to produce enolpyruvyl shikimate-3-phosphate and inorganic phosphate.</text>
</comment>
<dbReference type="Gene3D" id="3.65.10.10">
    <property type="entry name" value="Enolpyruvate transferase domain"/>
    <property type="match status" value="2"/>
</dbReference>
<feature type="binding site" evidence="7">
    <location>
        <position position="363"/>
    </location>
    <ligand>
        <name>phosphoenolpyruvate</name>
        <dbReference type="ChEBI" id="CHEBI:58702"/>
    </ligand>
</feature>
<keyword evidence="4 7" id="KW-0808">Transferase</keyword>
<feature type="binding site" evidence="7">
    <location>
        <position position="157"/>
    </location>
    <ligand>
        <name>3-phosphoshikimate</name>
        <dbReference type="ChEBI" id="CHEBI:145989"/>
    </ligand>
</feature>
<dbReference type="STRING" id="883081.HMPREF9698_01165"/>
<dbReference type="HAMAP" id="MF_00210">
    <property type="entry name" value="EPSP_synth"/>
    <property type="match status" value="1"/>
</dbReference>
<dbReference type="InterPro" id="IPR023193">
    <property type="entry name" value="EPSP_synthase_CS"/>
</dbReference>
<evidence type="ECO:0000256" key="1">
    <source>
        <dbReference type="ARBA" id="ARBA00004811"/>
    </source>
</evidence>
<dbReference type="GO" id="GO:0009073">
    <property type="term" value="P:aromatic amino acid family biosynthetic process"/>
    <property type="evidence" value="ECO:0007669"/>
    <property type="project" value="UniProtKB-KW"/>
</dbReference>
<feature type="binding site" evidence="7">
    <location>
        <position position="114"/>
    </location>
    <ligand>
        <name>phosphoenolpyruvate</name>
        <dbReference type="ChEBI" id="CHEBI:58702"/>
    </ligand>
</feature>
<dbReference type="PANTHER" id="PTHR21090">
    <property type="entry name" value="AROM/DEHYDROQUINATE SYNTHASE"/>
    <property type="match status" value="1"/>
</dbReference>
<feature type="active site" description="Proton acceptor" evidence="7">
    <location>
        <position position="290"/>
    </location>
</feature>
<dbReference type="InterPro" id="IPR006264">
    <property type="entry name" value="EPSP_synthase"/>
</dbReference>